<dbReference type="SFLD" id="SFLDS00003">
    <property type="entry name" value="Haloacid_Dehalogenase"/>
    <property type="match status" value="1"/>
</dbReference>
<comment type="pathway">
    <text evidence="2">Organic acid metabolism; glycolate biosynthesis; glycolate from 2-phosphoglycolate: step 1/1.</text>
</comment>
<dbReference type="InterPro" id="IPR023198">
    <property type="entry name" value="PGP-like_dom2"/>
</dbReference>
<dbReference type="NCBIfam" id="TIGR01549">
    <property type="entry name" value="HAD-SF-IA-v1"/>
    <property type="match status" value="1"/>
</dbReference>
<accession>A0A550JGX2</accession>
<dbReference type="FunFam" id="3.40.50.1000:FF:000022">
    <property type="entry name" value="Phosphoglycolate phosphatase"/>
    <property type="match status" value="1"/>
</dbReference>
<evidence type="ECO:0000313" key="5">
    <source>
        <dbReference type="EMBL" id="TRO82479.1"/>
    </source>
</evidence>
<dbReference type="InterPro" id="IPR036412">
    <property type="entry name" value="HAD-like_sf"/>
</dbReference>
<organism evidence="5 6">
    <name type="scientific">Trichloromonas acetexigens</name>
    <dbReference type="NCBI Taxonomy" id="38815"/>
    <lineage>
        <taxon>Bacteria</taxon>
        <taxon>Pseudomonadati</taxon>
        <taxon>Thermodesulfobacteriota</taxon>
        <taxon>Desulfuromonadia</taxon>
        <taxon>Desulfuromonadales</taxon>
        <taxon>Trichloromonadaceae</taxon>
        <taxon>Trichloromonas</taxon>
    </lineage>
</organism>
<dbReference type="EMBL" id="VJVV01000004">
    <property type="protein sequence ID" value="TRO82479.1"/>
    <property type="molecule type" value="Genomic_DNA"/>
</dbReference>
<dbReference type="NCBIfam" id="TIGR01509">
    <property type="entry name" value="HAD-SF-IA-v3"/>
    <property type="match status" value="1"/>
</dbReference>
<keyword evidence="5" id="KW-0378">Hydrolase</keyword>
<dbReference type="GO" id="GO:0008967">
    <property type="term" value="F:phosphoglycolate phosphatase activity"/>
    <property type="evidence" value="ECO:0007669"/>
    <property type="project" value="UniProtKB-EC"/>
</dbReference>
<dbReference type="SFLD" id="SFLDG01129">
    <property type="entry name" value="C1.5:_HAD__Beta-PGM__Phosphata"/>
    <property type="match status" value="1"/>
</dbReference>
<name>A0A550JGX2_9BACT</name>
<comment type="similarity">
    <text evidence="3">Belongs to the HAD-like hydrolase superfamily. CbbY/CbbZ/Gph/YieH family.</text>
</comment>
<dbReference type="AlphaFoldDB" id="A0A550JGX2"/>
<dbReference type="SUPFAM" id="SSF56784">
    <property type="entry name" value="HAD-like"/>
    <property type="match status" value="1"/>
</dbReference>
<dbReference type="Pfam" id="PF13419">
    <property type="entry name" value="HAD_2"/>
    <property type="match status" value="1"/>
</dbReference>
<dbReference type="PANTHER" id="PTHR43434:SF1">
    <property type="entry name" value="PHOSPHOGLYCOLATE PHOSPHATASE"/>
    <property type="match status" value="1"/>
</dbReference>
<dbReference type="InterPro" id="IPR041492">
    <property type="entry name" value="HAD_2"/>
</dbReference>
<protein>
    <recommendedName>
        <fullName evidence="4">phosphoglycolate phosphatase</fullName>
        <ecNumber evidence="4">3.1.3.18</ecNumber>
    </recommendedName>
</protein>
<dbReference type="Proteomes" id="UP000317155">
    <property type="component" value="Unassembled WGS sequence"/>
</dbReference>
<dbReference type="InterPro" id="IPR023214">
    <property type="entry name" value="HAD_sf"/>
</dbReference>
<dbReference type="InterPro" id="IPR050155">
    <property type="entry name" value="HAD-like_hydrolase_sf"/>
</dbReference>
<comment type="caution">
    <text evidence="5">The sequence shown here is derived from an EMBL/GenBank/DDBJ whole genome shotgun (WGS) entry which is preliminary data.</text>
</comment>
<evidence type="ECO:0000256" key="1">
    <source>
        <dbReference type="ARBA" id="ARBA00000830"/>
    </source>
</evidence>
<dbReference type="OrthoDB" id="9792518at2"/>
<evidence type="ECO:0000256" key="3">
    <source>
        <dbReference type="ARBA" id="ARBA00006171"/>
    </source>
</evidence>
<dbReference type="Gene3D" id="3.40.50.1000">
    <property type="entry name" value="HAD superfamily/HAD-like"/>
    <property type="match status" value="1"/>
</dbReference>
<dbReference type="PANTHER" id="PTHR43434">
    <property type="entry name" value="PHOSPHOGLYCOLATE PHOSPHATASE"/>
    <property type="match status" value="1"/>
</dbReference>
<dbReference type="EC" id="3.1.3.18" evidence="4"/>
<dbReference type="RefSeq" id="WP_092057524.1">
    <property type="nucleotide sequence ID" value="NZ_FOJJ01000034.1"/>
</dbReference>
<dbReference type="InterPro" id="IPR006439">
    <property type="entry name" value="HAD-SF_hydro_IA"/>
</dbReference>
<evidence type="ECO:0000256" key="2">
    <source>
        <dbReference type="ARBA" id="ARBA00004818"/>
    </source>
</evidence>
<comment type="catalytic activity">
    <reaction evidence="1">
        <text>2-phosphoglycolate + H2O = glycolate + phosphate</text>
        <dbReference type="Rhea" id="RHEA:14369"/>
        <dbReference type="ChEBI" id="CHEBI:15377"/>
        <dbReference type="ChEBI" id="CHEBI:29805"/>
        <dbReference type="ChEBI" id="CHEBI:43474"/>
        <dbReference type="ChEBI" id="CHEBI:58033"/>
        <dbReference type="EC" id="3.1.3.18"/>
    </reaction>
</comment>
<dbReference type="GO" id="GO:0006281">
    <property type="term" value="P:DNA repair"/>
    <property type="evidence" value="ECO:0007669"/>
    <property type="project" value="TreeGrafter"/>
</dbReference>
<dbReference type="Gene3D" id="1.10.150.240">
    <property type="entry name" value="Putative phosphatase, domain 2"/>
    <property type="match status" value="1"/>
</dbReference>
<proteinExistence type="inferred from homology"/>
<evidence type="ECO:0000313" key="6">
    <source>
        <dbReference type="Proteomes" id="UP000317155"/>
    </source>
</evidence>
<reference evidence="5 6" key="1">
    <citation type="submission" date="2019-07" db="EMBL/GenBank/DDBJ databases">
        <title>Insights of Desulfuromonas acetexigens electromicrobiology.</title>
        <authorList>
            <person name="Katuri K."/>
            <person name="Sapireddy V."/>
            <person name="Shaw D.R."/>
            <person name="Saikaly P."/>
        </authorList>
    </citation>
    <scope>NUCLEOTIDE SEQUENCE [LARGE SCALE GENOMIC DNA]</scope>
    <source>
        <strain evidence="5 6">2873</strain>
    </source>
</reference>
<sequence>MTLATLLFDLDGTLVDSLRDLAAALNRLRGELGLAPLPLDRVRACVGDGATLLVQRGLAEIPYEDDLLKRFLRLYGEHLLDETRVYPGIREFLDGQERRKLAIVTNKPAAFTRPLLDGLGLTRYFPVVIGGDSCAEKKPHPEPVREALRRLGAKAETAVMIGDHHTDLRAGAAGGLRTCFCAWGLGHHGDCPYDDLAATPADLARLYPGASP</sequence>
<keyword evidence="6" id="KW-1185">Reference proteome</keyword>
<evidence type="ECO:0000256" key="4">
    <source>
        <dbReference type="ARBA" id="ARBA00013078"/>
    </source>
</evidence>
<dbReference type="GO" id="GO:0005829">
    <property type="term" value="C:cytosol"/>
    <property type="evidence" value="ECO:0007669"/>
    <property type="project" value="TreeGrafter"/>
</dbReference>
<gene>
    <name evidence="5" type="ORF">FL622_07840</name>
</gene>